<gene>
    <name evidence="3" type="ORF">K040078D81_44550</name>
</gene>
<evidence type="ECO:0000256" key="1">
    <source>
        <dbReference type="SAM" id="MobiDB-lite"/>
    </source>
</evidence>
<evidence type="ECO:0000313" key="4">
    <source>
        <dbReference type="Proteomes" id="UP001600943"/>
    </source>
</evidence>
<evidence type="ECO:0000313" key="3">
    <source>
        <dbReference type="EMBL" id="GAA6410338.1"/>
    </source>
</evidence>
<name>A0ABQ0BFW1_9FIRM</name>
<evidence type="ECO:0000259" key="2">
    <source>
        <dbReference type="Pfam" id="PF03432"/>
    </source>
</evidence>
<reference evidence="3 4" key="1">
    <citation type="submission" date="2024-04" db="EMBL/GenBank/DDBJ databases">
        <title>Defined microbial consortia suppress multidrug-resistant proinflammatory Enterobacteriaceae via ecological control.</title>
        <authorList>
            <person name="Furuichi M."/>
            <person name="Kawaguchi T."/>
            <person name="Pust M."/>
            <person name="Yasuma K."/>
            <person name="Plichta D."/>
            <person name="Hasegawa N."/>
            <person name="Ohya T."/>
            <person name="Bhattarai S."/>
            <person name="Sasajima S."/>
            <person name="Aoto Y."/>
            <person name="Tuganbaev T."/>
            <person name="Yaginuma M."/>
            <person name="Ueda M."/>
            <person name="Okahashi N."/>
            <person name="Amafuji K."/>
            <person name="Kiridooshi Y."/>
            <person name="Sugita K."/>
            <person name="Strazar M."/>
            <person name="Skelly A."/>
            <person name="Suda W."/>
            <person name="Hattori M."/>
            <person name="Nakamoto N."/>
            <person name="Caballero S."/>
            <person name="Norman J."/>
            <person name="Olle B."/>
            <person name="Tanoue T."/>
            <person name="Arita M."/>
            <person name="Bucci V."/>
            <person name="Atarashi K."/>
            <person name="Xavier R."/>
            <person name="Honda K."/>
        </authorList>
    </citation>
    <scope>NUCLEOTIDE SEQUENCE [LARGE SCALE GENOMIC DNA]</scope>
    <source>
        <strain evidence="4">k04-0078-D8-1</strain>
    </source>
</reference>
<dbReference type="Pfam" id="PF03432">
    <property type="entry name" value="Relaxase"/>
    <property type="match status" value="1"/>
</dbReference>
<dbReference type="Gene3D" id="3.30.930.30">
    <property type="match status" value="1"/>
</dbReference>
<organism evidence="3 4">
    <name type="scientific">Blautia hominis</name>
    <dbReference type="NCBI Taxonomy" id="2025493"/>
    <lineage>
        <taxon>Bacteria</taxon>
        <taxon>Bacillati</taxon>
        <taxon>Bacillota</taxon>
        <taxon>Clostridia</taxon>
        <taxon>Lachnospirales</taxon>
        <taxon>Lachnospiraceae</taxon>
        <taxon>Blautia</taxon>
    </lineage>
</organism>
<feature type="region of interest" description="Disordered" evidence="1">
    <location>
        <begin position="398"/>
        <end position="419"/>
    </location>
</feature>
<protein>
    <submittedName>
        <fullName evidence="3">Relaxase/mobilization nuclease domain-containing protein</fullName>
    </submittedName>
</protein>
<keyword evidence="4" id="KW-1185">Reference proteome</keyword>
<dbReference type="Proteomes" id="UP001600943">
    <property type="component" value="Unassembled WGS sequence"/>
</dbReference>
<dbReference type="InterPro" id="IPR005094">
    <property type="entry name" value="Endonuclease_MobA/VirD2"/>
</dbReference>
<proteinExistence type="predicted"/>
<feature type="domain" description="MobA/VirD2-like nuclease" evidence="2">
    <location>
        <begin position="1"/>
        <end position="101"/>
    </location>
</feature>
<comment type="caution">
    <text evidence="3">The sequence shown here is derived from an EMBL/GenBank/DDBJ whole genome shotgun (WGS) entry which is preliminary data.</text>
</comment>
<accession>A0ABQ0BFW1</accession>
<dbReference type="EMBL" id="BAABYW010000001">
    <property type="protein sequence ID" value="GAA6410338.1"/>
    <property type="molecule type" value="Genomic_DNA"/>
</dbReference>
<sequence length="419" mass="49215">MLDTKEEYGKKSGRQGYHFVISFKEDASPEKVFEVMQEFCQEYLGENYDYVFTVHTDSAHIHAHVIFNSVSRLTGLKYHYKKGDWEKYIQPVTDRICMAHGFEKFEYEGGESRDYGEWKREQDGKRTWKRIVQDDIDRLIKEVASVDGLCKALALAGYKIRQGDSKVHGRYIAFTPTGGEKAVRSYQLGKGYNLQDIERRIKDKDGLTQVDRAARIPRVKSSAFSKEGLPAGETAFYPSAYQYYYIRRYCQNTVLYQYQNTRCYSDIRETEELARCCRYLIRNNIRSEKAVQERWKQLEARQASLDAERTHFYQTNLSQDETEALKRYENLQAACAAAEKEGRDDDWEALADEMNRLQEKYPLEALQQKEQERRTKLSRLREENAALRNEKRTLAQISAQRGRRNKEVADDWSTVKKRL</sequence>